<feature type="non-terminal residue" evidence="1">
    <location>
        <position position="1"/>
    </location>
</feature>
<reference evidence="1" key="1">
    <citation type="journal article" date="2020" name="mSystems">
        <title>Genome- and Community-Level Interaction Insights into Carbon Utilization and Element Cycling Functions of Hydrothermarchaeota in Hydrothermal Sediment.</title>
        <authorList>
            <person name="Zhou Z."/>
            <person name="Liu Y."/>
            <person name="Xu W."/>
            <person name="Pan J."/>
            <person name="Luo Z.H."/>
            <person name="Li M."/>
        </authorList>
    </citation>
    <scope>NUCLEOTIDE SEQUENCE [LARGE SCALE GENOMIC DNA]</scope>
    <source>
        <strain evidence="1">HyVt-485</strain>
    </source>
</reference>
<name>A0A7C5R416_9PROT</name>
<dbReference type="EMBL" id="DRMJ01000215">
    <property type="protein sequence ID" value="HHL42826.1"/>
    <property type="molecule type" value="Genomic_DNA"/>
</dbReference>
<protein>
    <submittedName>
        <fullName evidence="1">GNAT family N-acetyltransferase</fullName>
    </submittedName>
</protein>
<gene>
    <name evidence="1" type="ORF">ENJ42_04345</name>
</gene>
<sequence>KAGFLPRTDRQFHFFNRGYKDFDDFLVSLTSRKRKKIKSERKRVREEVQIKRLRGDDLKAHHWDRFYEFYQNTSLRKWGQAYLTRDFFDQIHAHMREQVLLVLAYQDDRPIAGALNFIGGDALYGRHWGALTHIPFLHFELCYYQAIEAALEWGLGRVEAGAQGEHKLARGYEPVLTRSAHYLVHPGLREAVGRALQRERDLVNQHVDILQTHAPFRKGN</sequence>
<evidence type="ECO:0000313" key="1">
    <source>
        <dbReference type="EMBL" id="HHL42826.1"/>
    </source>
</evidence>
<dbReference type="Pfam" id="PF04339">
    <property type="entry name" value="FemAB_like"/>
    <property type="match status" value="1"/>
</dbReference>
<dbReference type="Gene3D" id="3.40.630.30">
    <property type="match status" value="1"/>
</dbReference>
<proteinExistence type="predicted"/>
<dbReference type="Proteomes" id="UP000885830">
    <property type="component" value="Unassembled WGS sequence"/>
</dbReference>
<dbReference type="PANTHER" id="PTHR47017:SF1">
    <property type="entry name" value="ACYL-COA"/>
    <property type="match status" value="1"/>
</dbReference>
<accession>A0A7C5R416</accession>
<dbReference type="InterPro" id="IPR007434">
    <property type="entry name" value="FemAB-like"/>
</dbReference>
<dbReference type="InterPro" id="IPR016181">
    <property type="entry name" value="Acyl_CoA_acyltransferase"/>
</dbReference>
<dbReference type="SUPFAM" id="SSF55729">
    <property type="entry name" value="Acyl-CoA N-acyltransferases (Nat)"/>
    <property type="match status" value="1"/>
</dbReference>
<comment type="caution">
    <text evidence="1">The sequence shown here is derived from an EMBL/GenBank/DDBJ whole genome shotgun (WGS) entry which is preliminary data.</text>
</comment>
<dbReference type="AlphaFoldDB" id="A0A7C5R416"/>
<dbReference type="PANTHER" id="PTHR47017">
    <property type="entry name" value="ACYL-COA"/>
    <property type="match status" value="1"/>
</dbReference>
<organism evidence="1">
    <name type="scientific">Hellea balneolensis</name>
    <dbReference type="NCBI Taxonomy" id="287478"/>
    <lineage>
        <taxon>Bacteria</taxon>
        <taxon>Pseudomonadati</taxon>
        <taxon>Pseudomonadota</taxon>
        <taxon>Alphaproteobacteria</taxon>
        <taxon>Maricaulales</taxon>
        <taxon>Robiginitomaculaceae</taxon>
        <taxon>Hellea</taxon>
    </lineage>
</organism>